<dbReference type="Proteomes" id="UP000816034">
    <property type="component" value="Unassembled WGS sequence"/>
</dbReference>
<dbReference type="GeneID" id="68094518"/>
<dbReference type="EMBL" id="PYSW02000014">
    <property type="protein sequence ID" value="KAG2387027.1"/>
    <property type="molecule type" value="Genomic_DNA"/>
</dbReference>
<feature type="region of interest" description="Disordered" evidence="1">
    <location>
        <begin position="1"/>
        <end position="55"/>
    </location>
</feature>
<dbReference type="GO" id="GO:0070652">
    <property type="term" value="C:HAUS complex"/>
    <property type="evidence" value="ECO:0007669"/>
    <property type="project" value="InterPro"/>
</dbReference>
<sequence length="421" mass="49744">MQQENSAVDQRPNDVTMEDEQPNYYYLQSPTKEYPAVDERSGIQDTAASEHAPEQQAYQYDTSQLHIYDEENDFQNLKSHPNTNSEEEIPSNNNILGLFHIPQEVMTENPQFCKLLSIISDHISPESGIRKEEEKELKRLESLLEREKQKYFQNLIILDTVRDMIDNEIEYRYDNPKLYSYTLHHEGPVNIYGIDPQQRNQSDDSSFANDVQQLVIPELERRLELMYQDLSQFYQPFPNQHTSIFVTDTTNSQTNQEITLTHLVKRHLNQIAQEKESILAEKQNLHQYIFTYFSKMNQYLQILCTLLDNYKCGSFRQYDESTISWLVQRTEAMKLKLTSIKFEYLASTYNKQTVPILYQMYNVLDSTFEQLQTQSSHMDAEIKKYTSLGDEFDKLVEEFGVILKKIHEKQWEIEQLQTPND</sequence>
<dbReference type="Pfam" id="PF14735">
    <property type="entry name" value="HAUS4"/>
    <property type="match status" value="1"/>
</dbReference>
<accession>A0AA88KR48</accession>
<gene>
    <name evidence="2" type="ORF">C9374_002062</name>
</gene>
<protein>
    <submittedName>
        <fullName evidence="2">Uncharacterized protein</fullName>
    </submittedName>
</protein>
<proteinExistence type="predicted"/>
<evidence type="ECO:0000313" key="2">
    <source>
        <dbReference type="EMBL" id="KAG2387027.1"/>
    </source>
</evidence>
<dbReference type="PANTHER" id="PTHR16219:SF1">
    <property type="entry name" value="HAUS AUGMIN-LIKE COMPLEX SUBUNIT 4"/>
    <property type="match status" value="1"/>
</dbReference>
<dbReference type="AlphaFoldDB" id="A0AA88KR48"/>
<evidence type="ECO:0000313" key="3">
    <source>
        <dbReference type="Proteomes" id="UP000816034"/>
    </source>
</evidence>
<evidence type="ECO:0000256" key="1">
    <source>
        <dbReference type="SAM" id="MobiDB-lite"/>
    </source>
</evidence>
<comment type="caution">
    <text evidence="2">The sequence shown here is derived from an EMBL/GenBank/DDBJ whole genome shotgun (WGS) entry which is preliminary data.</text>
</comment>
<dbReference type="InterPro" id="IPR029327">
    <property type="entry name" value="HAUS4"/>
</dbReference>
<organism evidence="2 3">
    <name type="scientific">Naegleria lovaniensis</name>
    <name type="common">Amoeba</name>
    <dbReference type="NCBI Taxonomy" id="51637"/>
    <lineage>
        <taxon>Eukaryota</taxon>
        <taxon>Discoba</taxon>
        <taxon>Heterolobosea</taxon>
        <taxon>Tetramitia</taxon>
        <taxon>Eutetramitia</taxon>
        <taxon>Vahlkampfiidae</taxon>
        <taxon>Naegleria</taxon>
    </lineage>
</organism>
<dbReference type="GO" id="GO:0051225">
    <property type="term" value="P:spindle assembly"/>
    <property type="evidence" value="ECO:0007669"/>
    <property type="project" value="InterPro"/>
</dbReference>
<dbReference type="PANTHER" id="PTHR16219">
    <property type="entry name" value="AUGMIN SUBUNIT 4 FAMILY MEMBER"/>
    <property type="match status" value="1"/>
</dbReference>
<dbReference type="GO" id="GO:0051011">
    <property type="term" value="F:microtubule minus-end binding"/>
    <property type="evidence" value="ECO:0007669"/>
    <property type="project" value="TreeGrafter"/>
</dbReference>
<keyword evidence="3" id="KW-1185">Reference proteome</keyword>
<dbReference type="GO" id="GO:0007098">
    <property type="term" value="P:centrosome cycle"/>
    <property type="evidence" value="ECO:0007669"/>
    <property type="project" value="TreeGrafter"/>
</dbReference>
<name>A0AA88KR48_NAELO</name>
<dbReference type="RefSeq" id="XP_044551019.1">
    <property type="nucleotide sequence ID" value="XM_044691439.1"/>
</dbReference>
<reference evidence="2 3" key="1">
    <citation type="journal article" date="2018" name="BMC Genomics">
        <title>The genome of Naegleria lovaniensis, the basis for a comparative approach to unravel pathogenicity factors of the human pathogenic amoeba N. fowleri.</title>
        <authorList>
            <person name="Liechti N."/>
            <person name="Schurch N."/>
            <person name="Bruggmann R."/>
            <person name="Wittwer M."/>
        </authorList>
    </citation>
    <scope>NUCLEOTIDE SEQUENCE [LARGE SCALE GENOMIC DNA]</scope>
    <source>
        <strain evidence="2 3">ATCC 30569</strain>
    </source>
</reference>